<dbReference type="Proteomes" id="UP000639772">
    <property type="component" value="Unassembled WGS sequence"/>
</dbReference>
<gene>
    <name evidence="3" type="ORF">HPP92_011607</name>
    <name evidence="2" type="ORF">HPP92_011897</name>
</gene>
<accession>A0A835QYH4</accession>
<name>A0A835QYH4_VANPL</name>
<evidence type="ECO:0000313" key="4">
    <source>
        <dbReference type="Proteomes" id="UP000636800"/>
    </source>
</evidence>
<comment type="caution">
    <text evidence="2">The sequence shown here is derived from an EMBL/GenBank/DDBJ whole genome shotgun (WGS) entry which is preliminary data.</text>
</comment>
<evidence type="ECO:0000313" key="5">
    <source>
        <dbReference type="Proteomes" id="UP000639772"/>
    </source>
</evidence>
<evidence type="ECO:0000313" key="2">
    <source>
        <dbReference type="EMBL" id="KAG0481039.1"/>
    </source>
</evidence>
<dbReference type="EMBL" id="JADCNL010000005">
    <property type="protein sequence ID" value="KAG0481039.1"/>
    <property type="molecule type" value="Genomic_DNA"/>
</dbReference>
<sequence length="101" mass="11865">MKREIMKKKYEEYERKLRDYDYEVPEFPNTSNAFLLHIVLGATRKTQILRRSIERPNRPSTESARVSSGTSARKHCFTDMSGKWESTGDASKVFEFLPQKM</sequence>
<reference evidence="4 5" key="1">
    <citation type="journal article" date="2020" name="Nat. Food">
        <title>A phased Vanilla planifolia genome enables genetic improvement of flavour and production.</title>
        <authorList>
            <person name="Hasing T."/>
            <person name="Tang H."/>
            <person name="Brym M."/>
            <person name="Khazi F."/>
            <person name="Huang T."/>
            <person name="Chambers A.H."/>
        </authorList>
    </citation>
    <scope>NUCLEOTIDE SEQUENCE [LARGE SCALE GENOMIC DNA]</scope>
    <source>
        <tissue evidence="2">Leaf</tissue>
    </source>
</reference>
<evidence type="ECO:0000313" key="3">
    <source>
        <dbReference type="EMBL" id="KAG0483523.1"/>
    </source>
</evidence>
<protein>
    <submittedName>
        <fullName evidence="2">Uncharacterized protein</fullName>
    </submittedName>
</protein>
<evidence type="ECO:0000256" key="1">
    <source>
        <dbReference type="SAM" id="MobiDB-lite"/>
    </source>
</evidence>
<dbReference type="AlphaFoldDB" id="A0A835QYH4"/>
<dbReference type="Proteomes" id="UP000636800">
    <property type="component" value="Chromosome 5"/>
</dbReference>
<feature type="region of interest" description="Disordered" evidence="1">
    <location>
        <begin position="52"/>
        <end position="74"/>
    </location>
</feature>
<feature type="compositionally biased region" description="Polar residues" evidence="1">
    <location>
        <begin position="58"/>
        <end position="71"/>
    </location>
</feature>
<proteinExistence type="predicted"/>
<organism evidence="2 4">
    <name type="scientific">Vanilla planifolia</name>
    <name type="common">Vanilla</name>
    <dbReference type="NCBI Taxonomy" id="51239"/>
    <lineage>
        <taxon>Eukaryota</taxon>
        <taxon>Viridiplantae</taxon>
        <taxon>Streptophyta</taxon>
        <taxon>Embryophyta</taxon>
        <taxon>Tracheophyta</taxon>
        <taxon>Spermatophyta</taxon>
        <taxon>Magnoliopsida</taxon>
        <taxon>Liliopsida</taxon>
        <taxon>Asparagales</taxon>
        <taxon>Orchidaceae</taxon>
        <taxon>Vanilloideae</taxon>
        <taxon>Vanilleae</taxon>
        <taxon>Vanilla</taxon>
    </lineage>
</organism>
<dbReference type="EMBL" id="JADCNM010000005">
    <property type="protein sequence ID" value="KAG0483523.1"/>
    <property type="molecule type" value="Genomic_DNA"/>
</dbReference>
<keyword evidence="4" id="KW-1185">Reference proteome</keyword>